<accession>A0A2A2HU34</accession>
<feature type="domain" description="IraD/Gp25-like" evidence="1">
    <location>
        <begin position="27"/>
        <end position="115"/>
    </location>
</feature>
<proteinExistence type="predicted"/>
<dbReference type="InterPro" id="IPR007048">
    <property type="entry name" value="IraD/Gp25-like"/>
</dbReference>
<gene>
    <name evidence="2" type="ORF">ASJ81_04425</name>
</gene>
<sequence>MNTDFLGKGFAFPLQTNQRGGINVSKQEQKIRESILIILGTQYNERVMRPDFGCNLKSLVFAPNNAATANLARHYVEEGLTKWEPRIALDEVIVENDNSEERLIIQVYYRIKSTNEPGNLVYPFYLER</sequence>
<dbReference type="RefSeq" id="WP_095644170.1">
    <property type="nucleotide sequence ID" value="NZ_LMVP01000146.1"/>
</dbReference>
<dbReference type="Proteomes" id="UP000218164">
    <property type="component" value="Unassembled WGS sequence"/>
</dbReference>
<evidence type="ECO:0000313" key="3">
    <source>
        <dbReference type="Proteomes" id="UP000218164"/>
    </source>
</evidence>
<reference evidence="2 3" key="1">
    <citation type="journal article" date="2017" name="BMC Genomics">
        <title>Genomic analysis of methanogenic archaea reveals a shift towards energy conservation.</title>
        <authorList>
            <person name="Gilmore S.P."/>
            <person name="Henske J.K."/>
            <person name="Sexton J.A."/>
            <person name="Solomon K.V."/>
            <person name="Seppala S."/>
            <person name="Yoo J.I."/>
            <person name="Huyett L.M."/>
            <person name="Pressman A."/>
            <person name="Cogan J.Z."/>
            <person name="Kivenson V."/>
            <person name="Peng X."/>
            <person name="Tan Y."/>
            <person name="Valentine D.L."/>
            <person name="O'Malley M.A."/>
        </authorList>
    </citation>
    <scope>NUCLEOTIDE SEQUENCE [LARGE SCALE GENOMIC DNA]</scope>
    <source>
        <strain evidence="2 3">MC-15</strain>
    </source>
</reference>
<comment type="caution">
    <text evidence="2">The sequence shown here is derived from an EMBL/GenBank/DDBJ whole genome shotgun (WGS) entry which is preliminary data.</text>
</comment>
<evidence type="ECO:0000313" key="2">
    <source>
        <dbReference type="EMBL" id="PAV12977.1"/>
    </source>
</evidence>
<dbReference type="OrthoDB" id="147169at2157"/>
<organism evidence="2 3">
    <name type="scientific">Methanosarcina spelaei</name>
    <dbReference type="NCBI Taxonomy" id="1036679"/>
    <lineage>
        <taxon>Archaea</taxon>
        <taxon>Methanobacteriati</taxon>
        <taxon>Methanobacteriota</taxon>
        <taxon>Stenosarchaea group</taxon>
        <taxon>Methanomicrobia</taxon>
        <taxon>Methanosarcinales</taxon>
        <taxon>Methanosarcinaceae</taxon>
        <taxon>Methanosarcina</taxon>
    </lineage>
</organism>
<protein>
    <submittedName>
        <fullName evidence="2">Baseplate protein</fullName>
    </submittedName>
</protein>
<dbReference type="Gene3D" id="3.10.450.40">
    <property type="match status" value="1"/>
</dbReference>
<dbReference type="AlphaFoldDB" id="A0A2A2HU34"/>
<dbReference type="SUPFAM" id="SSF160719">
    <property type="entry name" value="gpW/gp25-like"/>
    <property type="match status" value="1"/>
</dbReference>
<dbReference type="EMBL" id="LMVP01000146">
    <property type="protein sequence ID" value="PAV12977.1"/>
    <property type="molecule type" value="Genomic_DNA"/>
</dbReference>
<evidence type="ECO:0000259" key="1">
    <source>
        <dbReference type="Pfam" id="PF04965"/>
    </source>
</evidence>
<keyword evidence="3" id="KW-1185">Reference proteome</keyword>
<name>A0A2A2HU34_9EURY</name>
<dbReference type="Pfam" id="PF04965">
    <property type="entry name" value="GPW_gp25"/>
    <property type="match status" value="1"/>
</dbReference>